<dbReference type="Gene3D" id="1.10.10.10">
    <property type="entry name" value="Winged helix-like DNA-binding domain superfamily/Winged helix DNA-binding domain"/>
    <property type="match status" value="1"/>
</dbReference>
<accession>A0A402BGI1</accession>
<name>A0A402BGI1_9CHLR</name>
<reference evidence="3" key="1">
    <citation type="submission" date="2018-12" db="EMBL/GenBank/DDBJ databases">
        <title>Tengunoibacter tsumagoiensis gen. nov., sp. nov., Dictyobacter kobayashii sp. nov., D. alpinus sp. nov., and D. joshuensis sp. nov. and description of Dictyobacteraceae fam. nov. within the order Ktedonobacterales isolated from Tengu-no-mugimeshi.</title>
        <authorList>
            <person name="Wang C.M."/>
            <person name="Zheng Y."/>
            <person name="Sakai Y."/>
            <person name="Toyoda A."/>
            <person name="Minakuchi Y."/>
            <person name="Abe K."/>
            <person name="Yokota A."/>
            <person name="Yabe S."/>
        </authorList>
    </citation>
    <scope>NUCLEOTIDE SEQUENCE [LARGE SCALE GENOMIC DNA]</scope>
    <source>
        <strain evidence="3">Uno16</strain>
    </source>
</reference>
<dbReference type="SUPFAM" id="SSF46785">
    <property type="entry name" value="Winged helix' DNA-binding domain"/>
    <property type="match status" value="1"/>
</dbReference>
<proteinExistence type="predicted"/>
<dbReference type="InterPro" id="IPR052509">
    <property type="entry name" value="Metal_resp_DNA-bind_regulator"/>
</dbReference>
<dbReference type="Pfam" id="PF03551">
    <property type="entry name" value="PadR"/>
    <property type="match status" value="1"/>
</dbReference>
<dbReference type="PANTHER" id="PTHR33169">
    <property type="entry name" value="PADR-FAMILY TRANSCRIPTIONAL REGULATOR"/>
    <property type="match status" value="1"/>
</dbReference>
<dbReference type="Proteomes" id="UP000287171">
    <property type="component" value="Unassembled WGS sequence"/>
</dbReference>
<comment type="caution">
    <text evidence="2">The sequence shown here is derived from an EMBL/GenBank/DDBJ whole genome shotgun (WGS) entry which is preliminary data.</text>
</comment>
<feature type="domain" description="Transcription regulator PadR N-terminal" evidence="1">
    <location>
        <begin position="54"/>
        <end position="130"/>
    </location>
</feature>
<dbReference type="EMBL" id="BIFT01000002">
    <property type="protein sequence ID" value="GCE30429.1"/>
    <property type="molecule type" value="Genomic_DNA"/>
</dbReference>
<evidence type="ECO:0000313" key="2">
    <source>
        <dbReference type="EMBL" id="GCE30429.1"/>
    </source>
</evidence>
<evidence type="ECO:0000313" key="3">
    <source>
        <dbReference type="Proteomes" id="UP000287171"/>
    </source>
</evidence>
<dbReference type="InterPro" id="IPR036388">
    <property type="entry name" value="WH-like_DNA-bd_sf"/>
</dbReference>
<organism evidence="2 3">
    <name type="scientific">Dictyobacter alpinus</name>
    <dbReference type="NCBI Taxonomy" id="2014873"/>
    <lineage>
        <taxon>Bacteria</taxon>
        <taxon>Bacillati</taxon>
        <taxon>Chloroflexota</taxon>
        <taxon>Ktedonobacteria</taxon>
        <taxon>Ktedonobacterales</taxon>
        <taxon>Dictyobacteraceae</taxon>
        <taxon>Dictyobacter</taxon>
    </lineage>
</organism>
<dbReference type="InterPro" id="IPR005149">
    <property type="entry name" value="Tscrpt_reg_PadR_N"/>
</dbReference>
<dbReference type="InterPro" id="IPR036390">
    <property type="entry name" value="WH_DNA-bd_sf"/>
</dbReference>
<dbReference type="PANTHER" id="PTHR33169:SF13">
    <property type="entry name" value="PADR-FAMILY TRANSCRIPTIONAL REGULATOR"/>
    <property type="match status" value="1"/>
</dbReference>
<dbReference type="OrthoDB" id="122286at2"/>
<protein>
    <recommendedName>
        <fullName evidence="1">Transcription regulator PadR N-terminal domain-containing protein</fullName>
    </recommendedName>
</protein>
<dbReference type="AlphaFoldDB" id="A0A402BGI1"/>
<gene>
    <name evidence="2" type="ORF">KDA_59130</name>
</gene>
<sequence length="153" mass="17654">MQPLDKCLFSVYYITNGYIRNRYTQTIEAGERIIKKNKGEPESLLPLTPAVFHILLALTDKERHGYGIMQEVTRRTNSQVHMGPGTLYGSIKRMMADGLLEESGTRPDPDLDDERRRYYRLTDFGQRVVRAEARRLEQLVSIAQMKHLLQGEA</sequence>
<keyword evidence="3" id="KW-1185">Reference proteome</keyword>
<evidence type="ECO:0000259" key="1">
    <source>
        <dbReference type="Pfam" id="PF03551"/>
    </source>
</evidence>